<accession>A0A1S1Z091</accession>
<name>A0A1S1Z091_FLAPC</name>
<sequence>MAKSQQAFNKLEKQKKKAKKKQDKLAKKEENKKNKTKGADLESMMAYVDEYGNIVDTPPDPTEEKEEIKLEDIQISISRNNEVPSKKKGKVEFFNPDKGFGFIIEKERRQKLFFHINDVEKGFDIKDNDFVEFDIQDTPRGKACANVTKA</sequence>
<feature type="compositionally biased region" description="Basic and acidic residues" evidence="1">
    <location>
        <begin position="23"/>
        <end position="40"/>
    </location>
</feature>
<dbReference type="Pfam" id="PF00313">
    <property type="entry name" value="CSD"/>
    <property type="match status" value="1"/>
</dbReference>
<evidence type="ECO:0000259" key="2">
    <source>
        <dbReference type="PROSITE" id="PS51857"/>
    </source>
</evidence>
<dbReference type="InterPro" id="IPR012340">
    <property type="entry name" value="NA-bd_OB-fold"/>
</dbReference>
<dbReference type="STRING" id="915059.NH26_10115"/>
<feature type="region of interest" description="Disordered" evidence="1">
    <location>
        <begin position="1"/>
        <end position="42"/>
    </location>
</feature>
<dbReference type="AlphaFoldDB" id="A0A1S1Z091"/>
<dbReference type="SMART" id="SM00357">
    <property type="entry name" value="CSP"/>
    <property type="match status" value="1"/>
</dbReference>
<feature type="domain" description="CSD" evidence="2">
    <location>
        <begin position="86"/>
        <end position="149"/>
    </location>
</feature>
<dbReference type="OrthoDB" id="1493235at2"/>
<evidence type="ECO:0000256" key="1">
    <source>
        <dbReference type="SAM" id="MobiDB-lite"/>
    </source>
</evidence>
<evidence type="ECO:0000313" key="3">
    <source>
        <dbReference type="EMBL" id="OHX66688.1"/>
    </source>
</evidence>
<dbReference type="GO" id="GO:0005829">
    <property type="term" value="C:cytosol"/>
    <property type="evidence" value="ECO:0007669"/>
    <property type="project" value="UniProtKB-ARBA"/>
</dbReference>
<keyword evidence="4" id="KW-1185">Reference proteome</keyword>
<dbReference type="Gene3D" id="2.40.50.140">
    <property type="entry name" value="Nucleic acid-binding proteins"/>
    <property type="match status" value="1"/>
</dbReference>
<protein>
    <recommendedName>
        <fullName evidence="2">CSD domain-containing protein</fullName>
    </recommendedName>
</protein>
<feature type="compositionally biased region" description="Basic residues" evidence="1">
    <location>
        <begin position="13"/>
        <end position="22"/>
    </location>
</feature>
<evidence type="ECO:0000313" key="4">
    <source>
        <dbReference type="Proteomes" id="UP000179797"/>
    </source>
</evidence>
<dbReference type="SUPFAM" id="SSF50249">
    <property type="entry name" value="Nucleic acid-binding proteins"/>
    <property type="match status" value="1"/>
</dbReference>
<dbReference type="PROSITE" id="PS51857">
    <property type="entry name" value="CSD_2"/>
    <property type="match status" value="1"/>
</dbReference>
<organism evidence="3 4">
    <name type="scientific">Flammeovirga pacifica</name>
    <dbReference type="NCBI Taxonomy" id="915059"/>
    <lineage>
        <taxon>Bacteria</taxon>
        <taxon>Pseudomonadati</taxon>
        <taxon>Bacteroidota</taxon>
        <taxon>Cytophagia</taxon>
        <taxon>Cytophagales</taxon>
        <taxon>Flammeovirgaceae</taxon>
        <taxon>Flammeovirga</taxon>
    </lineage>
</organism>
<proteinExistence type="predicted"/>
<gene>
    <name evidence="3" type="ORF">NH26_10115</name>
</gene>
<reference evidence="3 4" key="1">
    <citation type="journal article" date="2012" name="Int. J. Syst. Evol. Microbiol.">
        <title>Flammeovirga pacifica sp. nov., isolated from deep-sea sediment.</title>
        <authorList>
            <person name="Xu H."/>
            <person name="Fu Y."/>
            <person name="Yang N."/>
            <person name="Ding Z."/>
            <person name="Lai Q."/>
            <person name="Zeng R."/>
        </authorList>
    </citation>
    <scope>NUCLEOTIDE SEQUENCE [LARGE SCALE GENOMIC DNA]</scope>
    <source>
        <strain evidence="4">DSM 24597 / LMG 26175 / WPAGA1</strain>
    </source>
</reference>
<dbReference type="InterPro" id="IPR011129">
    <property type="entry name" value="CSD"/>
</dbReference>
<dbReference type="GO" id="GO:0003676">
    <property type="term" value="F:nucleic acid binding"/>
    <property type="evidence" value="ECO:0007669"/>
    <property type="project" value="InterPro"/>
</dbReference>
<dbReference type="EMBL" id="JRYR02000001">
    <property type="protein sequence ID" value="OHX66688.1"/>
    <property type="molecule type" value="Genomic_DNA"/>
</dbReference>
<dbReference type="CDD" id="cd04458">
    <property type="entry name" value="CSP_CDS"/>
    <property type="match status" value="1"/>
</dbReference>
<dbReference type="Proteomes" id="UP000179797">
    <property type="component" value="Unassembled WGS sequence"/>
</dbReference>
<dbReference type="InterPro" id="IPR002059">
    <property type="entry name" value="CSP_DNA-bd"/>
</dbReference>
<comment type="caution">
    <text evidence="3">The sequence shown here is derived from an EMBL/GenBank/DDBJ whole genome shotgun (WGS) entry which is preliminary data.</text>
</comment>
<dbReference type="RefSeq" id="WP_044228004.1">
    <property type="nucleotide sequence ID" value="NZ_JRYR02000001.1"/>
</dbReference>